<dbReference type="CDD" id="cd08510">
    <property type="entry name" value="PBP2_Lactococcal_OppA_like"/>
    <property type="match status" value="1"/>
</dbReference>
<organism evidence="7 8">
    <name type="scientific">Ornithinibacillus hominis</name>
    <dbReference type="NCBI Taxonomy" id="2763055"/>
    <lineage>
        <taxon>Bacteria</taxon>
        <taxon>Bacillati</taxon>
        <taxon>Bacillota</taxon>
        <taxon>Bacilli</taxon>
        <taxon>Bacillales</taxon>
        <taxon>Bacillaceae</taxon>
        <taxon>Ornithinibacillus</taxon>
    </lineage>
</organism>
<comment type="caution">
    <text evidence="7">The sequence shown here is derived from an EMBL/GenBank/DDBJ whole genome shotgun (WGS) entry which is preliminary data.</text>
</comment>
<dbReference type="EMBL" id="JACOOL010000001">
    <property type="protein sequence ID" value="MBC5635546.1"/>
    <property type="molecule type" value="Genomic_DNA"/>
</dbReference>
<dbReference type="InterPro" id="IPR039424">
    <property type="entry name" value="SBP_5"/>
</dbReference>
<feature type="compositionally biased region" description="Basic and acidic residues" evidence="4">
    <location>
        <begin position="36"/>
        <end position="47"/>
    </location>
</feature>
<dbReference type="PANTHER" id="PTHR30290">
    <property type="entry name" value="PERIPLASMIC BINDING COMPONENT OF ABC TRANSPORTER"/>
    <property type="match status" value="1"/>
</dbReference>
<dbReference type="GO" id="GO:0042597">
    <property type="term" value="C:periplasmic space"/>
    <property type="evidence" value="ECO:0007669"/>
    <property type="project" value="UniProtKB-ARBA"/>
</dbReference>
<gene>
    <name evidence="7" type="ORF">H8S33_01785</name>
</gene>
<dbReference type="AlphaFoldDB" id="A0A923L319"/>
<evidence type="ECO:0000256" key="5">
    <source>
        <dbReference type="SAM" id="SignalP"/>
    </source>
</evidence>
<reference evidence="7" key="1">
    <citation type="submission" date="2020-08" db="EMBL/GenBank/DDBJ databases">
        <title>Genome public.</title>
        <authorList>
            <person name="Liu C."/>
            <person name="Sun Q."/>
        </authorList>
    </citation>
    <scope>NUCLEOTIDE SEQUENCE</scope>
    <source>
        <strain evidence="7">BX22</strain>
    </source>
</reference>
<dbReference type="SUPFAM" id="SSF53850">
    <property type="entry name" value="Periplasmic binding protein-like II"/>
    <property type="match status" value="1"/>
</dbReference>
<dbReference type="NCBIfam" id="NF045467">
    <property type="entry name" value="Opp4A"/>
    <property type="match status" value="1"/>
</dbReference>
<comment type="similarity">
    <text evidence="1">Belongs to the bacterial solute-binding protein 5 family.</text>
</comment>
<dbReference type="InterPro" id="IPR000914">
    <property type="entry name" value="SBP_5_dom"/>
</dbReference>
<keyword evidence="8" id="KW-1185">Reference proteome</keyword>
<feature type="chain" id="PRO_5039328182" evidence="5">
    <location>
        <begin position="23"/>
        <end position="627"/>
    </location>
</feature>
<keyword evidence="2" id="KW-0813">Transport</keyword>
<sequence length="627" mass="70757">MSKTNLTKWLFALMLSLLLVLAACSGNTANEDPKDDPDTSKDEGQDGDKDDEEPAEDDGLFNIEDFALTKTNEGEAIQGGTLNYGLVSDTVFEGTLNYNFYSGNPDSVVISWFDEPLLSIDDTFTYTNDGAATFETEPYETDEYPNGVTFTFEIRDNVNWHDGEPVKAEDWAYSFEVIGHPDYPGVRYGPDFSGIIGMDEYNAGEADTISGIEIVDEKTLKITYKESQPSLLTGGVWPYAMPKHLFKDIPVAEMEEHDLVRKNPVGMGPFKVKSIVPGESVVYEKFEDYWRGEPNLDQVVLKVVNPDTVVQALKTGDVDMVNSFPSDQFVDNANLTNIEWLGRTELSYTYIGFKLGHWDKEEKKVVMDPDKKMADVNLRRAMWYAVDNDAVGKQFYNGLRWNATTLIIPPFGDYHDSTIETPTFDPDEANRILDEAGYEDVNGDGFRETPDGEELVINFASMSGGDVAEPLSQYYIQSWKNVGLNVQLIDGRLLEFNSFYERVGEKGDDDPEIDIYQGAWGTGTDVNPYGLYGPDQIFNFPRYESEKSTELLLEGNSLNAFDVEYRQDIYKQWQELMVEDIPVFPTLYRAELVPVNNRVQNYTIERGSTMGLHELAVTQEEPFKDGN</sequence>
<dbReference type="InterPro" id="IPR030678">
    <property type="entry name" value="Peptide/Ni-bd"/>
</dbReference>
<feature type="signal peptide" evidence="5">
    <location>
        <begin position="1"/>
        <end position="22"/>
    </location>
</feature>
<dbReference type="Gene3D" id="3.10.105.10">
    <property type="entry name" value="Dipeptide-binding Protein, Domain 3"/>
    <property type="match status" value="1"/>
</dbReference>
<dbReference type="Proteomes" id="UP000637359">
    <property type="component" value="Unassembled WGS sequence"/>
</dbReference>
<evidence type="ECO:0000313" key="7">
    <source>
        <dbReference type="EMBL" id="MBC5635546.1"/>
    </source>
</evidence>
<evidence type="ECO:0000313" key="8">
    <source>
        <dbReference type="Proteomes" id="UP000637359"/>
    </source>
</evidence>
<dbReference type="InterPro" id="IPR050034">
    <property type="entry name" value="Opp4A"/>
</dbReference>
<feature type="compositionally biased region" description="Acidic residues" evidence="4">
    <location>
        <begin position="48"/>
        <end position="59"/>
    </location>
</feature>
<dbReference type="GO" id="GO:0043190">
    <property type="term" value="C:ATP-binding cassette (ABC) transporter complex"/>
    <property type="evidence" value="ECO:0007669"/>
    <property type="project" value="InterPro"/>
</dbReference>
<feature type="domain" description="Solute-binding protein family 5" evidence="6">
    <location>
        <begin position="145"/>
        <end position="532"/>
    </location>
</feature>
<evidence type="ECO:0000256" key="3">
    <source>
        <dbReference type="ARBA" id="ARBA00022729"/>
    </source>
</evidence>
<dbReference type="PROSITE" id="PS51257">
    <property type="entry name" value="PROKAR_LIPOPROTEIN"/>
    <property type="match status" value="1"/>
</dbReference>
<proteinExistence type="inferred from homology"/>
<accession>A0A923L319</accession>
<dbReference type="Gene3D" id="3.40.190.10">
    <property type="entry name" value="Periplasmic binding protein-like II"/>
    <property type="match status" value="1"/>
</dbReference>
<evidence type="ECO:0000256" key="1">
    <source>
        <dbReference type="ARBA" id="ARBA00005695"/>
    </source>
</evidence>
<dbReference type="PIRSF" id="PIRSF002741">
    <property type="entry name" value="MppA"/>
    <property type="match status" value="1"/>
</dbReference>
<evidence type="ECO:0000259" key="6">
    <source>
        <dbReference type="Pfam" id="PF00496"/>
    </source>
</evidence>
<dbReference type="GO" id="GO:0015833">
    <property type="term" value="P:peptide transport"/>
    <property type="evidence" value="ECO:0007669"/>
    <property type="project" value="TreeGrafter"/>
</dbReference>
<protein>
    <submittedName>
        <fullName evidence="7">Oligopeptide ABC transporter substrate-binding protein</fullName>
    </submittedName>
</protein>
<dbReference type="Pfam" id="PF00496">
    <property type="entry name" value="SBP_bac_5"/>
    <property type="match status" value="1"/>
</dbReference>
<dbReference type="RefSeq" id="WP_186868247.1">
    <property type="nucleotide sequence ID" value="NZ_JACOOL010000001.1"/>
</dbReference>
<keyword evidence="3 5" id="KW-0732">Signal</keyword>
<dbReference type="GO" id="GO:1904680">
    <property type="term" value="F:peptide transmembrane transporter activity"/>
    <property type="evidence" value="ECO:0007669"/>
    <property type="project" value="TreeGrafter"/>
</dbReference>
<evidence type="ECO:0000256" key="4">
    <source>
        <dbReference type="SAM" id="MobiDB-lite"/>
    </source>
</evidence>
<evidence type="ECO:0000256" key="2">
    <source>
        <dbReference type="ARBA" id="ARBA00022448"/>
    </source>
</evidence>
<feature type="region of interest" description="Disordered" evidence="4">
    <location>
        <begin position="28"/>
        <end position="59"/>
    </location>
</feature>
<dbReference type="PANTHER" id="PTHR30290:SF9">
    <property type="entry name" value="OLIGOPEPTIDE-BINDING PROTEIN APPA"/>
    <property type="match status" value="1"/>
</dbReference>
<name>A0A923L319_9BACI</name>